<dbReference type="EMBL" id="QJRO01000008">
    <property type="protein sequence ID" value="PYB81321.1"/>
    <property type="molecule type" value="Genomic_DNA"/>
</dbReference>
<dbReference type="RefSeq" id="WP_110700875.1">
    <property type="nucleotide sequence ID" value="NZ_QJRO01000008.1"/>
</dbReference>
<gene>
    <name evidence="1" type="ORF">DMX07_14450</name>
</gene>
<dbReference type="SUPFAM" id="SSF69635">
    <property type="entry name" value="Type III secretory system chaperone-like"/>
    <property type="match status" value="1"/>
</dbReference>
<evidence type="ECO:0000313" key="1">
    <source>
        <dbReference type="EMBL" id="PYB81321.1"/>
    </source>
</evidence>
<name>A0A2V4HUZ1_9PSED</name>
<evidence type="ECO:0000313" key="2">
    <source>
        <dbReference type="Proteomes" id="UP000247620"/>
    </source>
</evidence>
<protein>
    <recommendedName>
        <fullName evidence="3">Type III secretion protein</fullName>
    </recommendedName>
</protein>
<proteinExistence type="predicted"/>
<dbReference type="Gene3D" id="3.30.1460.10">
    <property type="match status" value="1"/>
</dbReference>
<dbReference type="GO" id="GO:0030254">
    <property type="term" value="P:protein secretion by the type III secretion system"/>
    <property type="evidence" value="ECO:0007669"/>
    <property type="project" value="InterPro"/>
</dbReference>
<dbReference type="Proteomes" id="UP000247620">
    <property type="component" value="Unassembled WGS sequence"/>
</dbReference>
<organism evidence="1 2">
    <name type="scientific">Pseudomonas soli</name>
    <dbReference type="NCBI Taxonomy" id="1306993"/>
    <lineage>
        <taxon>Bacteria</taxon>
        <taxon>Pseudomonadati</taxon>
        <taxon>Pseudomonadota</taxon>
        <taxon>Gammaproteobacteria</taxon>
        <taxon>Pseudomonadales</taxon>
        <taxon>Pseudomonadaceae</taxon>
        <taxon>Pseudomonas</taxon>
    </lineage>
</organism>
<comment type="caution">
    <text evidence="1">The sequence shown here is derived from an EMBL/GenBank/DDBJ whole genome shotgun (WGS) entry which is preliminary data.</text>
</comment>
<sequence length="159" mass="17423">MLAVADKLFCSLRCTDDARMNTLLQQMARRLGMPPWLANERGGYQLWIEGRALSLEPQGTQLVVRSSLSSLVGQGASLDPQALRRLMSMLTVWAQHCPQRLALTPAGEPLLEAQVDLAQGDLDIVDHVLGAQVDLLALLCEQHADPVPATHRGARVWLP</sequence>
<dbReference type="AlphaFoldDB" id="A0A2V4HUZ1"/>
<reference evidence="1 2" key="1">
    <citation type="submission" date="2018-06" db="EMBL/GenBank/DDBJ databases">
        <title>Pseudomonas diversity within urban Lake Michigan freshwaters.</title>
        <authorList>
            <person name="Batrich M."/>
            <person name="Hatzopoulos T."/>
            <person name="Putonti C."/>
        </authorList>
    </citation>
    <scope>NUCLEOTIDE SEQUENCE [LARGE SCALE GENOMIC DNA]</scope>
    <source>
        <strain evidence="1 2">LBp-160603</strain>
    </source>
</reference>
<dbReference type="InterPro" id="IPR010261">
    <property type="entry name" value="Tir_chaperone"/>
</dbReference>
<dbReference type="Pfam" id="PF05932">
    <property type="entry name" value="CesT"/>
    <property type="match status" value="1"/>
</dbReference>
<accession>A0A2V4HUZ1</accession>
<evidence type="ECO:0008006" key="3">
    <source>
        <dbReference type="Google" id="ProtNLM"/>
    </source>
</evidence>